<dbReference type="EMBL" id="JAEOAQ010000006">
    <property type="protein sequence ID" value="KAG5418028.1"/>
    <property type="molecule type" value="Genomic_DNA"/>
</dbReference>
<dbReference type="OrthoDB" id="75720at2759"/>
<reference evidence="2 3" key="1">
    <citation type="submission" date="2020-12" db="EMBL/GenBank/DDBJ databases">
        <title>Effect of drift, selection, and recombination on the evolution of hybrid genomes in Candida yeast pathogens.</title>
        <authorList>
            <person name="Mixao V."/>
            <person name="Ksiezopolska E."/>
            <person name="Saus E."/>
            <person name="Boekhout T."/>
            <person name="Gacser A."/>
            <person name="Gabaldon T."/>
        </authorList>
    </citation>
    <scope>NUCLEOTIDE SEQUENCE [LARGE SCALE GENOMIC DNA]</scope>
    <source>
        <strain evidence="2 3">BP57</strain>
    </source>
</reference>
<name>A0A8H8D9B3_9ASCO</name>
<keyword evidence="1" id="KW-0472">Membrane</keyword>
<organism evidence="2 3">
    <name type="scientific">Candida metapsilosis</name>
    <dbReference type="NCBI Taxonomy" id="273372"/>
    <lineage>
        <taxon>Eukaryota</taxon>
        <taxon>Fungi</taxon>
        <taxon>Dikarya</taxon>
        <taxon>Ascomycota</taxon>
        <taxon>Saccharomycotina</taxon>
        <taxon>Pichiomycetes</taxon>
        <taxon>Debaryomycetaceae</taxon>
        <taxon>Candida/Lodderomyces clade</taxon>
        <taxon>Candida</taxon>
    </lineage>
</organism>
<keyword evidence="1" id="KW-1133">Transmembrane helix</keyword>
<dbReference type="Proteomes" id="UP000669133">
    <property type="component" value="Unassembled WGS sequence"/>
</dbReference>
<evidence type="ECO:0000313" key="2">
    <source>
        <dbReference type="EMBL" id="KAG5418028.1"/>
    </source>
</evidence>
<comment type="caution">
    <text evidence="2">The sequence shown here is derived from an EMBL/GenBank/DDBJ whole genome shotgun (WGS) entry which is preliminary data.</text>
</comment>
<dbReference type="AlphaFoldDB" id="A0A8H8D9B3"/>
<accession>A0A8H8D9B3</accession>
<feature type="transmembrane region" description="Helical" evidence="1">
    <location>
        <begin position="41"/>
        <end position="64"/>
    </location>
</feature>
<protein>
    <submittedName>
        <fullName evidence="2">Uncharacterized protein</fullName>
    </submittedName>
</protein>
<dbReference type="RefSeq" id="XP_067547144.1">
    <property type="nucleotide sequence ID" value="XM_067693420.1"/>
</dbReference>
<evidence type="ECO:0000313" key="3">
    <source>
        <dbReference type="Proteomes" id="UP000669133"/>
    </source>
</evidence>
<evidence type="ECO:0000256" key="1">
    <source>
        <dbReference type="SAM" id="Phobius"/>
    </source>
</evidence>
<keyword evidence="1" id="KW-0812">Transmembrane</keyword>
<keyword evidence="3" id="KW-1185">Reference proteome</keyword>
<feature type="transmembrane region" description="Helical" evidence="1">
    <location>
        <begin position="6"/>
        <end position="29"/>
    </location>
</feature>
<dbReference type="GeneID" id="93652986"/>
<sequence>MEPPSIPLVILVIEILSLIASLVVMVQLITYKSTRGSDQGISGYCIGFIITVSLPLIYLIKLWLFNQAKINNLDVVDYIWAMQKMFVGVQYIPQIMVNLMDDKVNGLHPYWKQLQFGNMAIELVEWIVYGHGVLGDLSFIVPSLPLMIIKDLSLLVVGLQYHLYRHNQPEIHYKEV</sequence>
<gene>
    <name evidence="2" type="ORF">I9W82_004357</name>
</gene>
<proteinExistence type="predicted"/>